<dbReference type="Proteomes" id="UP000267342">
    <property type="component" value="Chromosome"/>
</dbReference>
<gene>
    <name evidence="2" type="ORF">ZBT109_0700</name>
</gene>
<dbReference type="InterPro" id="IPR006597">
    <property type="entry name" value="Sel1-like"/>
</dbReference>
<dbReference type="RefSeq" id="WP_051523792.1">
    <property type="nucleotide sequence ID" value="NZ_AP018933.1"/>
</dbReference>
<evidence type="ECO:0000256" key="1">
    <source>
        <dbReference type="SAM" id="SignalP"/>
    </source>
</evidence>
<proteinExistence type="predicted"/>
<sequence length="257" mass="27776">MVQPIVRSVIAILTSLICTAAVAQQATDDDTQALRDQTRQLMEQQDYAQALKITRAAAANGNVEALAILGQMYMSGSQGVPQDYARARCYFRQAAAKGNASGLFNLGLMYWQGLGVAKRQEKALTYFEAARKAGHMKAGRYIGLYHEQHGNDALAVEDYRQAAQAGDITSQYYLGRAYELGKGIPRDYAQAMAWYTQSATRGDSVASDGMVGLASLYEHGEGVPTDLTHAKALYEQAAQLGNANAQAALKRLAAQTP</sequence>
<accession>A0A348HCX4</accession>
<evidence type="ECO:0000313" key="3">
    <source>
        <dbReference type="Proteomes" id="UP000267342"/>
    </source>
</evidence>
<dbReference type="OrthoDB" id="6120455at2"/>
<reference evidence="2 3" key="1">
    <citation type="submission" date="2018-09" db="EMBL/GenBank/DDBJ databases">
        <title>Zymobacter palmae IAM14233 (=T109) whole genome analysis.</title>
        <authorList>
            <person name="Yanase H."/>
        </authorList>
    </citation>
    <scope>NUCLEOTIDE SEQUENCE [LARGE SCALE GENOMIC DNA]</scope>
    <source>
        <strain evidence="2 3">IAM14233</strain>
    </source>
</reference>
<dbReference type="InterPro" id="IPR011990">
    <property type="entry name" value="TPR-like_helical_dom_sf"/>
</dbReference>
<keyword evidence="3" id="KW-1185">Reference proteome</keyword>
<keyword evidence="1" id="KW-0732">Signal</keyword>
<organism evidence="2 3">
    <name type="scientific">Zymobacter palmae</name>
    <dbReference type="NCBI Taxonomy" id="33074"/>
    <lineage>
        <taxon>Bacteria</taxon>
        <taxon>Pseudomonadati</taxon>
        <taxon>Pseudomonadota</taxon>
        <taxon>Gammaproteobacteria</taxon>
        <taxon>Oceanospirillales</taxon>
        <taxon>Halomonadaceae</taxon>
        <taxon>Zymobacter group</taxon>
        <taxon>Zymobacter</taxon>
    </lineage>
</organism>
<dbReference type="PANTHER" id="PTHR11102:SF160">
    <property type="entry name" value="ERAD-ASSOCIATED E3 UBIQUITIN-PROTEIN LIGASE COMPONENT HRD3"/>
    <property type="match status" value="1"/>
</dbReference>
<dbReference type="SUPFAM" id="SSF81901">
    <property type="entry name" value="HCP-like"/>
    <property type="match status" value="2"/>
</dbReference>
<dbReference type="EMBL" id="AP018933">
    <property type="protein sequence ID" value="BBG29476.1"/>
    <property type="molecule type" value="Genomic_DNA"/>
</dbReference>
<dbReference type="Gene3D" id="1.25.40.10">
    <property type="entry name" value="Tetratricopeptide repeat domain"/>
    <property type="match status" value="2"/>
</dbReference>
<protein>
    <submittedName>
        <fullName evidence="2">Sel1 domain protein</fullName>
    </submittedName>
</protein>
<feature type="chain" id="PRO_5017056433" evidence="1">
    <location>
        <begin position="24"/>
        <end position="257"/>
    </location>
</feature>
<evidence type="ECO:0000313" key="2">
    <source>
        <dbReference type="EMBL" id="BBG29476.1"/>
    </source>
</evidence>
<dbReference type="SMART" id="SM00671">
    <property type="entry name" value="SEL1"/>
    <property type="match status" value="5"/>
</dbReference>
<name>A0A348HCX4_9GAMM</name>
<dbReference type="AlphaFoldDB" id="A0A348HCX4"/>
<dbReference type="PANTHER" id="PTHR11102">
    <property type="entry name" value="SEL-1-LIKE PROTEIN"/>
    <property type="match status" value="1"/>
</dbReference>
<dbReference type="KEGG" id="zpl:ZBT109_0700"/>
<feature type="signal peptide" evidence="1">
    <location>
        <begin position="1"/>
        <end position="23"/>
    </location>
</feature>
<dbReference type="InterPro" id="IPR050767">
    <property type="entry name" value="Sel1_AlgK"/>
</dbReference>
<dbReference type="STRING" id="1123510.GCA_000620025_02018"/>
<dbReference type="Pfam" id="PF08238">
    <property type="entry name" value="Sel1"/>
    <property type="match status" value="5"/>
</dbReference>